<keyword evidence="1" id="KW-0732">Signal</keyword>
<dbReference type="AlphaFoldDB" id="A0A1I6SZD6"/>
<dbReference type="InterPro" id="IPR050583">
    <property type="entry name" value="Mycobacterial_A85_antigen"/>
</dbReference>
<dbReference type="GO" id="GO:0016787">
    <property type="term" value="F:hydrolase activity"/>
    <property type="evidence" value="ECO:0007669"/>
    <property type="project" value="UniProtKB-KW"/>
</dbReference>
<name>A0A1I6SZD6_9SPHI</name>
<dbReference type="SUPFAM" id="SSF53474">
    <property type="entry name" value="alpha/beta-Hydrolases"/>
    <property type="match status" value="1"/>
</dbReference>
<evidence type="ECO:0000256" key="1">
    <source>
        <dbReference type="SAM" id="SignalP"/>
    </source>
</evidence>
<dbReference type="EMBL" id="FOZZ01000005">
    <property type="protein sequence ID" value="SFS82167.1"/>
    <property type="molecule type" value="Genomic_DNA"/>
</dbReference>
<gene>
    <name evidence="2" type="ORF">SAMN05660206_105160</name>
</gene>
<dbReference type="Pfam" id="PF00756">
    <property type="entry name" value="Esterase"/>
    <property type="match status" value="1"/>
</dbReference>
<sequence length="273" mass="31437">MNFMKKLIVLFLWVAAVLQVQAAKVDTVSVFSERMEKDVKVVFISPEKGTPQSTLYLLHGYSGNYSSWINLAPQMKDWVDKNQYLVVCPDGGFDSWYWDTESTNYFYETFITKELLPYAESKYGAPADRMHRGITGLSMGGHGALYLAFRHQDLFACAGSTSGGVDIRPFPNNWNMKKHLGEYRENVDVWDSHTVMELTHLIQPGSLKLFIDCGTEDFFFRVNEKLHEKLTYMNVPHHYQTMPGKHDGQYWSKSIDYQMAFFHQCFAAASTKK</sequence>
<dbReference type="PANTHER" id="PTHR48098">
    <property type="entry name" value="ENTEROCHELIN ESTERASE-RELATED"/>
    <property type="match status" value="1"/>
</dbReference>
<keyword evidence="3" id="KW-1185">Reference proteome</keyword>
<protein>
    <submittedName>
        <fullName evidence="2">S-formylglutathione hydrolase FrmB</fullName>
    </submittedName>
</protein>
<reference evidence="2 3" key="1">
    <citation type="submission" date="2016-10" db="EMBL/GenBank/DDBJ databases">
        <authorList>
            <person name="de Groot N.N."/>
        </authorList>
    </citation>
    <scope>NUCLEOTIDE SEQUENCE [LARGE SCALE GENOMIC DNA]</scope>
    <source>
        <strain evidence="2 3">DSM 22789</strain>
    </source>
</reference>
<feature type="chain" id="PRO_5011607674" evidence="1">
    <location>
        <begin position="23"/>
        <end position="273"/>
    </location>
</feature>
<dbReference type="STRING" id="683125.SAMN05660206_105160"/>
<feature type="signal peptide" evidence="1">
    <location>
        <begin position="1"/>
        <end position="22"/>
    </location>
</feature>
<proteinExistence type="predicted"/>
<evidence type="ECO:0000313" key="3">
    <source>
        <dbReference type="Proteomes" id="UP000198785"/>
    </source>
</evidence>
<organism evidence="2 3">
    <name type="scientific">Sphingobacterium wenxiniae</name>
    <dbReference type="NCBI Taxonomy" id="683125"/>
    <lineage>
        <taxon>Bacteria</taxon>
        <taxon>Pseudomonadati</taxon>
        <taxon>Bacteroidota</taxon>
        <taxon>Sphingobacteriia</taxon>
        <taxon>Sphingobacteriales</taxon>
        <taxon>Sphingobacteriaceae</taxon>
        <taxon>Sphingobacterium</taxon>
    </lineage>
</organism>
<evidence type="ECO:0000313" key="2">
    <source>
        <dbReference type="EMBL" id="SFS82167.1"/>
    </source>
</evidence>
<dbReference type="InterPro" id="IPR000801">
    <property type="entry name" value="Esterase-like"/>
</dbReference>
<accession>A0A1I6SZD6</accession>
<dbReference type="GO" id="GO:0016747">
    <property type="term" value="F:acyltransferase activity, transferring groups other than amino-acyl groups"/>
    <property type="evidence" value="ECO:0007669"/>
    <property type="project" value="TreeGrafter"/>
</dbReference>
<keyword evidence="2" id="KW-0378">Hydrolase</keyword>
<dbReference type="PANTHER" id="PTHR48098:SF1">
    <property type="entry name" value="DIACYLGLYCEROL ACYLTRANSFERASE_MYCOLYLTRANSFERASE AG85A"/>
    <property type="match status" value="1"/>
</dbReference>
<dbReference type="InterPro" id="IPR029058">
    <property type="entry name" value="AB_hydrolase_fold"/>
</dbReference>
<dbReference type="Proteomes" id="UP000198785">
    <property type="component" value="Unassembled WGS sequence"/>
</dbReference>
<dbReference type="Gene3D" id="3.40.50.1820">
    <property type="entry name" value="alpha/beta hydrolase"/>
    <property type="match status" value="1"/>
</dbReference>